<keyword evidence="1" id="KW-0472">Membrane</keyword>
<keyword evidence="1" id="KW-1133">Transmembrane helix</keyword>
<evidence type="ECO:0000256" key="1">
    <source>
        <dbReference type="SAM" id="Phobius"/>
    </source>
</evidence>
<dbReference type="SUPFAM" id="SSF116726">
    <property type="entry name" value="TrkA C-terminal domain-like"/>
    <property type="match status" value="1"/>
</dbReference>
<name>A0A1U9NI32_9BACT</name>
<dbReference type="KEGG" id="alus:STSP2_00729"/>
<dbReference type="InterPro" id="IPR050721">
    <property type="entry name" value="Trk_Ktr_HKT_K-transport"/>
</dbReference>
<dbReference type="InterPro" id="IPR036721">
    <property type="entry name" value="RCK_C_sf"/>
</dbReference>
<gene>
    <name evidence="3" type="ORF">STSP2_00729</name>
</gene>
<organism evidence="3 4">
    <name type="scientific">Anaerohalosphaera lusitana</name>
    <dbReference type="NCBI Taxonomy" id="1936003"/>
    <lineage>
        <taxon>Bacteria</taxon>
        <taxon>Pseudomonadati</taxon>
        <taxon>Planctomycetota</taxon>
        <taxon>Phycisphaerae</taxon>
        <taxon>Sedimentisphaerales</taxon>
        <taxon>Anaerohalosphaeraceae</taxon>
        <taxon>Anaerohalosphaera</taxon>
    </lineage>
</organism>
<evidence type="ECO:0000313" key="4">
    <source>
        <dbReference type="Proteomes" id="UP000189674"/>
    </source>
</evidence>
<dbReference type="RefSeq" id="WP_146659899.1">
    <property type="nucleotide sequence ID" value="NZ_CP019791.1"/>
</dbReference>
<dbReference type="STRING" id="1936003.STSP2_00729"/>
<dbReference type="AlphaFoldDB" id="A0A1U9NI32"/>
<feature type="transmembrane region" description="Helical" evidence="1">
    <location>
        <begin position="111"/>
        <end position="136"/>
    </location>
</feature>
<dbReference type="PANTHER" id="PTHR43833">
    <property type="entry name" value="POTASSIUM CHANNEL PROTEIN 2-RELATED-RELATED"/>
    <property type="match status" value="1"/>
</dbReference>
<dbReference type="Pfam" id="PF02080">
    <property type="entry name" value="TrkA_C"/>
    <property type="match status" value="1"/>
</dbReference>
<reference evidence="4" key="1">
    <citation type="submission" date="2017-02" db="EMBL/GenBank/DDBJ databases">
        <title>Comparative genomics and description of representatives of a novel lineage of planctomycetes thriving in anoxic sediments.</title>
        <authorList>
            <person name="Spring S."/>
            <person name="Bunk B."/>
            <person name="Sproer C."/>
        </authorList>
    </citation>
    <scope>NUCLEOTIDE SEQUENCE [LARGE SCALE GENOMIC DNA]</scope>
    <source>
        <strain evidence="4">ST-NAGAB-D1</strain>
    </source>
</reference>
<sequence length="238" mass="26773">MLTNLILFLSFVVCSFIVVRIGAIAFQLTGVSWPLAKFQSLSCFTGTGFTTRESELITSDPRRRRIATILIVLGHAGLVSMIATFANTIRPSAIKEKLAVPYLPFDVPYQILPWVNIGVIAVGVYVIYRVFTNANFVKKMTRKMRRLLVRQSDVVRPVTFEELMFVSGGFGISRISINRKNSLIGKTLRESRLRRKNITVLAIERKETTTANPPADSILREGDELICFGNLDRMKEIS</sequence>
<dbReference type="GO" id="GO:0008324">
    <property type="term" value="F:monoatomic cation transmembrane transporter activity"/>
    <property type="evidence" value="ECO:0007669"/>
    <property type="project" value="InterPro"/>
</dbReference>
<dbReference type="Gene3D" id="3.30.70.1450">
    <property type="entry name" value="Regulator of K+ conductance, C-terminal domain"/>
    <property type="match status" value="1"/>
</dbReference>
<dbReference type="GO" id="GO:0006813">
    <property type="term" value="P:potassium ion transport"/>
    <property type="evidence" value="ECO:0007669"/>
    <property type="project" value="InterPro"/>
</dbReference>
<keyword evidence="4" id="KW-1185">Reference proteome</keyword>
<feature type="transmembrane region" description="Helical" evidence="1">
    <location>
        <begin position="66"/>
        <end position="86"/>
    </location>
</feature>
<keyword evidence="1" id="KW-0812">Transmembrane</keyword>
<dbReference type="PROSITE" id="PS51202">
    <property type="entry name" value="RCK_C"/>
    <property type="match status" value="1"/>
</dbReference>
<dbReference type="OrthoDB" id="369355at2"/>
<dbReference type="EMBL" id="CP019791">
    <property type="protein sequence ID" value="AQT67581.1"/>
    <property type="molecule type" value="Genomic_DNA"/>
</dbReference>
<feature type="domain" description="RCK C-terminal" evidence="2">
    <location>
        <begin position="158"/>
        <end position="238"/>
    </location>
</feature>
<dbReference type="InterPro" id="IPR006037">
    <property type="entry name" value="RCK_C"/>
</dbReference>
<proteinExistence type="predicted"/>
<evidence type="ECO:0000259" key="2">
    <source>
        <dbReference type="PROSITE" id="PS51202"/>
    </source>
</evidence>
<accession>A0A1U9NI32</accession>
<feature type="transmembrane region" description="Helical" evidence="1">
    <location>
        <begin position="6"/>
        <end position="28"/>
    </location>
</feature>
<protein>
    <recommendedName>
        <fullName evidence="2">RCK C-terminal domain-containing protein</fullName>
    </recommendedName>
</protein>
<evidence type="ECO:0000313" key="3">
    <source>
        <dbReference type="EMBL" id="AQT67581.1"/>
    </source>
</evidence>
<dbReference type="Proteomes" id="UP000189674">
    <property type="component" value="Chromosome"/>
</dbReference>